<keyword evidence="2" id="KW-0472">Membrane</keyword>
<gene>
    <name evidence="4" type="ORF">SEMRO_1440_G272900.1</name>
</gene>
<feature type="region of interest" description="Disordered" evidence="1">
    <location>
        <begin position="558"/>
        <end position="584"/>
    </location>
</feature>
<evidence type="ECO:0000313" key="5">
    <source>
        <dbReference type="Proteomes" id="UP001153069"/>
    </source>
</evidence>
<keyword evidence="5" id="KW-1185">Reference proteome</keyword>
<sequence>MVRLPSPLRFCVMLAVVGSAEAQSSYSYSSSHSTSSTTQDNENLTDTEKMCTRLGFDPKKNYDNTYDRYWSASSSNTHLKMDPKCASPKSNARDHYTAHVSPCNFTFHTIPEETYTNIGPMELSTMCSESNEKVSYGGKTTATVLQDYVYNWPDECVGDYKRCYSVTRDEMIIGSMFCKKHWTIPEGVTHVAVDCSADKSTKLQLMQEKEDEKTLKERETANMTLTEQMCVRNGYDLHRKYDTSYDRYWSTSSSSNKYLKGDPSCESPRANPRDHYTSHLSPCNFTFHTIPEETHEDLGPMELSSACSKRNEHHDSAVTLLQDYVHNWPDECVGDFQRCYSVERDETVFAARFCHKHWTIPDGVTHIGVDCSTDKKMKLEKLDEPEEEEKKKAEELEGLTRTEQICTRLGYDLNKVFDNSYESRHWNAGDSHTELRNNQPCASRQSNPRAKYTAHISPCNFTFHTIPEENHGNLGPMELSTLCSSSNEYSTTISGRLQDYVQGWPDECVGDFQRCYSVQRDETIFGKLFCHKHWTIPEGVTHIGVDCMADKESKLRQINERDEEREKNGLSTEPHSNDGREKMPMQQEDFFRYKEHEMEAVMRVLTVGVAVLISFCALSMFFAYKKVLKPFIPKTEKKEAGYEEIQSFEMNSLNHNTGTNARAPESPRGAPRGDLSFRLLDKA</sequence>
<feature type="signal peptide" evidence="3">
    <location>
        <begin position="1"/>
        <end position="22"/>
    </location>
</feature>
<feature type="compositionally biased region" description="Low complexity" evidence="1">
    <location>
        <begin position="26"/>
        <end position="38"/>
    </location>
</feature>
<reference evidence="4" key="1">
    <citation type="submission" date="2020-06" db="EMBL/GenBank/DDBJ databases">
        <authorList>
            <consortium name="Plant Systems Biology data submission"/>
        </authorList>
    </citation>
    <scope>NUCLEOTIDE SEQUENCE</scope>
    <source>
        <strain evidence="4">D6</strain>
    </source>
</reference>
<evidence type="ECO:0000256" key="3">
    <source>
        <dbReference type="SAM" id="SignalP"/>
    </source>
</evidence>
<evidence type="ECO:0000256" key="2">
    <source>
        <dbReference type="SAM" id="Phobius"/>
    </source>
</evidence>
<keyword evidence="2" id="KW-1133">Transmembrane helix</keyword>
<keyword evidence="3" id="KW-0732">Signal</keyword>
<dbReference type="EMBL" id="CAICTM010001438">
    <property type="protein sequence ID" value="CAB9523645.1"/>
    <property type="molecule type" value="Genomic_DNA"/>
</dbReference>
<feature type="region of interest" description="Disordered" evidence="1">
    <location>
        <begin position="250"/>
        <end position="272"/>
    </location>
</feature>
<feature type="chain" id="PRO_5040469327" evidence="3">
    <location>
        <begin position="23"/>
        <end position="683"/>
    </location>
</feature>
<evidence type="ECO:0000313" key="4">
    <source>
        <dbReference type="EMBL" id="CAB9523645.1"/>
    </source>
</evidence>
<feature type="region of interest" description="Disordered" evidence="1">
    <location>
        <begin position="651"/>
        <end position="683"/>
    </location>
</feature>
<feature type="compositionally biased region" description="Basic and acidic residues" evidence="1">
    <location>
        <begin position="558"/>
        <end position="568"/>
    </location>
</feature>
<proteinExistence type="predicted"/>
<protein>
    <submittedName>
        <fullName evidence="4">Uncharacterized protein</fullName>
    </submittedName>
</protein>
<feature type="compositionally biased region" description="Basic and acidic residues" evidence="1">
    <location>
        <begin position="575"/>
        <end position="584"/>
    </location>
</feature>
<feature type="region of interest" description="Disordered" evidence="1">
    <location>
        <begin position="26"/>
        <end position="45"/>
    </location>
</feature>
<keyword evidence="2" id="KW-0812">Transmembrane</keyword>
<dbReference type="OrthoDB" id="56626at2759"/>
<dbReference type="AlphaFoldDB" id="A0A9N8HSX6"/>
<feature type="compositionally biased region" description="Polar residues" evidence="1">
    <location>
        <begin position="651"/>
        <end position="660"/>
    </location>
</feature>
<dbReference type="Proteomes" id="UP001153069">
    <property type="component" value="Unassembled WGS sequence"/>
</dbReference>
<name>A0A9N8HSX6_9STRA</name>
<evidence type="ECO:0000256" key="1">
    <source>
        <dbReference type="SAM" id="MobiDB-lite"/>
    </source>
</evidence>
<organism evidence="4 5">
    <name type="scientific">Seminavis robusta</name>
    <dbReference type="NCBI Taxonomy" id="568900"/>
    <lineage>
        <taxon>Eukaryota</taxon>
        <taxon>Sar</taxon>
        <taxon>Stramenopiles</taxon>
        <taxon>Ochrophyta</taxon>
        <taxon>Bacillariophyta</taxon>
        <taxon>Bacillariophyceae</taxon>
        <taxon>Bacillariophycidae</taxon>
        <taxon>Naviculales</taxon>
        <taxon>Naviculaceae</taxon>
        <taxon>Seminavis</taxon>
    </lineage>
</organism>
<feature type="transmembrane region" description="Helical" evidence="2">
    <location>
        <begin position="600"/>
        <end position="624"/>
    </location>
</feature>
<comment type="caution">
    <text evidence="4">The sequence shown here is derived from an EMBL/GenBank/DDBJ whole genome shotgun (WGS) entry which is preliminary data.</text>
</comment>
<accession>A0A9N8HSX6</accession>